<evidence type="ECO:0000313" key="1">
    <source>
        <dbReference type="EMBL" id="ERG90257.1"/>
    </source>
</evidence>
<reference evidence="1 2" key="1">
    <citation type="journal article" date="2013" name="PLoS ONE">
        <title>Assembly-driven community genomics of a hypersaline microbial ecosystem.</title>
        <authorList>
            <person name="Podell S."/>
            <person name="Ugalde J.A."/>
            <person name="Narasingarao P."/>
            <person name="Banfield J.F."/>
            <person name="Heidelberg K.B."/>
            <person name="Allen E.E."/>
        </authorList>
    </citation>
    <scope>NUCLEOTIDE SEQUENCE [LARGE SCALE GENOMIC DNA]</scope>
    <source>
        <strain evidence="2">J07HQW1</strain>
    </source>
</reference>
<dbReference type="EMBL" id="KE356560">
    <property type="protein sequence ID" value="ERG90257.1"/>
    <property type="molecule type" value="Genomic_DNA"/>
</dbReference>
<accession>U1P9N4</accession>
<dbReference type="HOGENOM" id="CLU_3094042_0_0_2"/>
<gene>
    <name evidence="1" type="ORF">J07HQW1_00275</name>
</gene>
<organism evidence="1 2">
    <name type="scientific">Haloquadratum walsbyi J07HQW1</name>
    <dbReference type="NCBI Taxonomy" id="1238424"/>
    <lineage>
        <taxon>Archaea</taxon>
        <taxon>Methanobacteriati</taxon>
        <taxon>Methanobacteriota</taxon>
        <taxon>Stenosarchaea group</taxon>
        <taxon>Halobacteria</taxon>
        <taxon>Halobacteriales</taxon>
        <taxon>Haloferacaceae</taxon>
        <taxon>Haloquadratum</taxon>
    </lineage>
</organism>
<proteinExistence type="predicted"/>
<dbReference type="Proteomes" id="UP000030649">
    <property type="component" value="Unassembled WGS sequence"/>
</dbReference>
<evidence type="ECO:0000313" key="2">
    <source>
        <dbReference type="Proteomes" id="UP000030649"/>
    </source>
</evidence>
<protein>
    <submittedName>
        <fullName evidence="1">Uncharacterized protein</fullName>
    </submittedName>
</protein>
<name>U1P9N4_9EURY</name>
<dbReference type="AlphaFoldDB" id="U1P9N4"/>
<sequence length="51" mass="5887">MVGVIAYHRQTDTNRFVRCQFLATSTAAYQFKLQLQLQIMESPVTPAGWIR</sequence>